<proteinExistence type="predicted"/>
<organism evidence="1 2">
    <name type="scientific">Lacibacter cauensis</name>
    <dbReference type="NCBI Taxonomy" id="510947"/>
    <lineage>
        <taxon>Bacteria</taxon>
        <taxon>Pseudomonadati</taxon>
        <taxon>Bacteroidota</taxon>
        <taxon>Chitinophagia</taxon>
        <taxon>Chitinophagales</taxon>
        <taxon>Chitinophagaceae</taxon>
        <taxon>Lacibacter</taxon>
    </lineage>
</organism>
<dbReference type="InterPro" id="IPR012349">
    <property type="entry name" value="Split_barrel_FMN-bd"/>
</dbReference>
<keyword evidence="2" id="KW-1185">Reference proteome</keyword>
<name>A0A562SXB5_9BACT</name>
<dbReference type="Proteomes" id="UP000316167">
    <property type="component" value="Unassembled WGS sequence"/>
</dbReference>
<dbReference type="PIRSF" id="PIRSF010372">
    <property type="entry name" value="PaiB"/>
    <property type="match status" value="1"/>
</dbReference>
<dbReference type="Pfam" id="PF04299">
    <property type="entry name" value="FMN_bind_2"/>
    <property type="match status" value="1"/>
</dbReference>
<dbReference type="InterPro" id="IPR007396">
    <property type="entry name" value="TR_PAI2-type"/>
</dbReference>
<protein>
    <submittedName>
        <fullName evidence="1">PaiB family negative transcriptional regulator</fullName>
    </submittedName>
</protein>
<dbReference type="OrthoDB" id="9794948at2"/>
<dbReference type="PANTHER" id="PTHR35802">
    <property type="entry name" value="PROTEASE SYNTHASE AND SPORULATION PROTEIN PAI 2"/>
    <property type="match status" value="1"/>
</dbReference>
<dbReference type="SUPFAM" id="SSF50475">
    <property type="entry name" value="FMN-binding split barrel"/>
    <property type="match status" value="1"/>
</dbReference>
<dbReference type="RefSeq" id="WP_144884902.1">
    <property type="nucleotide sequence ID" value="NZ_VLLE01000002.1"/>
</dbReference>
<gene>
    <name evidence="1" type="ORF">IQ13_0972</name>
</gene>
<accession>A0A562SXB5</accession>
<sequence>MYIPKHFSVDDSNQILSFIKQYSFASIISLQDKLPVAAHLPFIVEEEDGHWKLLSHFAKLNQQWEAIENQISLVIFSEPHAYISPVHYTSALNVPTWNYVAVHVYGEVQIIREQKRVEELLMKTIQHFEPGYLQQWNGLPDKFKLNMQNGIVAFEMHITQVQAKFKLSQNRTEVERKAISTALKFSEKSVEKELGMLMKHNENH</sequence>
<dbReference type="PANTHER" id="PTHR35802:SF1">
    <property type="entry name" value="PROTEASE SYNTHASE AND SPORULATION PROTEIN PAI 2"/>
    <property type="match status" value="1"/>
</dbReference>
<dbReference type="Gene3D" id="2.30.110.10">
    <property type="entry name" value="Electron Transport, Fmn-binding Protein, Chain A"/>
    <property type="match status" value="1"/>
</dbReference>
<evidence type="ECO:0000313" key="2">
    <source>
        <dbReference type="Proteomes" id="UP000316167"/>
    </source>
</evidence>
<evidence type="ECO:0000313" key="1">
    <source>
        <dbReference type="EMBL" id="TWI85803.1"/>
    </source>
</evidence>
<dbReference type="AlphaFoldDB" id="A0A562SXB5"/>
<dbReference type="EMBL" id="VLLE01000002">
    <property type="protein sequence ID" value="TWI85803.1"/>
    <property type="molecule type" value="Genomic_DNA"/>
</dbReference>
<comment type="caution">
    <text evidence="1">The sequence shown here is derived from an EMBL/GenBank/DDBJ whole genome shotgun (WGS) entry which is preliminary data.</text>
</comment>
<reference evidence="1 2" key="1">
    <citation type="journal article" date="2015" name="Stand. Genomic Sci.">
        <title>Genomic Encyclopedia of Bacterial and Archaeal Type Strains, Phase III: the genomes of soil and plant-associated and newly described type strains.</title>
        <authorList>
            <person name="Whitman W.B."/>
            <person name="Woyke T."/>
            <person name="Klenk H.P."/>
            <person name="Zhou Y."/>
            <person name="Lilburn T.G."/>
            <person name="Beck B.J."/>
            <person name="De Vos P."/>
            <person name="Vandamme P."/>
            <person name="Eisen J.A."/>
            <person name="Garrity G."/>
            <person name="Hugenholtz P."/>
            <person name="Kyrpides N.C."/>
        </authorList>
    </citation>
    <scope>NUCLEOTIDE SEQUENCE [LARGE SCALE GENOMIC DNA]</scope>
    <source>
        <strain evidence="1 2">CGMCC 1.7271</strain>
    </source>
</reference>